<reference evidence="1 2" key="1">
    <citation type="journal article" date="2008" name="Nature">
        <title>The genome of Laccaria bicolor provides insights into mycorrhizal symbiosis.</title>
        <authorList>
            <person name="Martin F."/>
            <person name="Aerts A."/>
            <person name="Ahren D."/>
            <person name="Brun A."/>
            <person name="Danchin E.G.J."/>
            <person name="Duchaussoy F."/>
            <person name="Gibon J."/>
            <person name="Kohler A."/>
            <person name="Lindquist E."/>
            <person name="Pereda V."/>
            <person name="Salamov A."/>
            <person name="Shapiro H.J."/>
            <person name="Wuyts J."/>
            <person name="Blaudez D."/>
            <person name="Buee M."/>
            <person name="Brokstein P."/>
            <person name="Canbaeck B."/>
            <person name="Cohen D."/>
            <person name="Courty P.E."/>
            <person name="Coutinho P.M."/>
            <person name="Delaruelle C."/>
            <person name="Detter J.C."/>
            <person name="Deveau A."/>
            <person name="DiFazio S."/>
            <person name="Duplessis S."/>
            <person name="Fraissinet-Tachet L."/>
            <person name="Lucic E."/>
            <person name="Frey-Klett P."/>
            <person name="Fourrey C."/>
            <person name="Feussner I."/>
            <person name="Gay G."/>
            <person name="Grimwood J."/>
            <person name="Hoegger P.J."/>
            <person name="Jain P."/>
            <person name="Kilaru S."/>
            <person name="Labbe J."/>
            <person name="Lin Y.C."/>
            <person name="Legue V."/>
            <person name="Le Tacon F."/>
            <person name="Marmeisse R."/>
            <person name="Melayah D."/>
            <person name="Montanini B."/>
            <person name="Muratet M."/>
            <person name="Nehls U."/>
            <person name="Niculita-Hirzel H."/>
            <person name="Oudot-Le Secq M.P."/>
            <person name="Peter M."/>
            <person name="Quesneville H."/>
            <person name="Rajashekar B."/>
            <person name="Reich M."/>
            <person name="Rouhier N."/>
            <person name="Schmutz J."/>
            <person name="Yin T."/>
            <person name="Chalot M."/>
            <person name="Henrissat B."/>
            <person name="Kuees U."/>
            <person name="Lucas S."/>
            <person name="Van de Peer Y."/>
            <person name="Podila G.K."/>
            <person name="Polle A."/>
            <person name="Pukkila P.J."/>
            <person name="Richardson P.M."/>
            <person name="Rouze P."/>
            <person name="Sanders I.R."/>
            <person name="Stajich J.E."/>
            <person name="Tunlid A."/>
            <person name="Tuskan G."/>
            <person name="Grigoriev I.V."/>
        </authorList>
    </citation>
    <scope>NUCLEOTIDE SEQUENCE [LARGE SCALE GENOMIC DNA]</scope>
    <source>
        <strain evidence="2">S238N-H82 / ATCC MYA-4686</strain>
    </source>
</reference>
<dbReference type="HOGENOM" id="CLU_2133952_0_0_1"/>
<dbReference type="RefSeq" id="XP_001886584.1">
    <property type="nucleotide sequence ID" value="XM_001886549.1"/>
</dbReference>
<name>B0DRH8_LACBS</name>
<sequence length="113" mass="12569">MEGDEEFGFGLQDCVGDMRLRAKPLAALELTITGIWQESHIGLRSATGCNSSHELPQLEAPMARSLYASSSNFFSNSSSSSHHVTFQLKELAQRSFRHPLLSRRRSSFGYGTF</sequence>
<keyword evidence="2" id="KW-1185">Reference proteome</keyword>
<protein>
    <submittedName>
        <fullName evidence="1">Predicted protein</fullName>
    </submittedName>
</protein>
<dbReference type="InParanoid" id="B0DRH8"/>
<dbReference type="KEGG" id="lbc:LACBIDRAFT_308041"/>
<proteinExistence type="predicted"/>
<organism evidence="2">
    <name type="scientific">Laccaria bicolor (strain S238N-H82 / ATCC MYA-4686)</name>
    <name type="common">Bicoloured deceiver</name>
    <name type="synonym">Laccaria laccata var. bicolor</name>
    <dbReference type="NCBI Taxonomy" id="486041"/>
    <lineage>
        <taxon>Eukaryota</taxon>
        <taxon>Fungi</taxon>
        <taxon>Dikarya</taxon>
        <taxon>Basidiomycota</taxon>
        <taxon>Agaricomycotina</taxon>
        <taxon>Agaricomycetes</taxon>
        <taxon>Agaricomycetidae</taxon>
        <taxon>Agaricales</taxon>
        <taxon>Agaricineae</taxon>
        <taxon>Hydnangiaceae</taxon>
        <taxon>Laccaria</taxon>
    </lineage>
</organism>
<evidence type="ECO:0000313" key="1">
    <source>
        <dbReference type="EMBL" id="EDR02874.1"/>
    </source>
</evidence>
<evidence type="ECO:0000313" key="2">
    <source>
        <dbReference type="Proteomes" id="UP000001194"/>
    </source>
</evidence>
<dbReference type="AlphaFoldDB" id="B0DRH8"/>
<accession>B0DRH8</accession>
<dbReference type="Proteomes" id="UP000001194">
    <property type="component" value="Unassembled WGS sequence"/>
</dbReference>
<gene>
    <name evidence="1" type="ORF">LACBIDRAFT_308041</name>
</gene>
<dbReference type="GeneID" id="6082223"/>
<dbReference type="EMBL" id="DS547128">
    <property type="protein sequence ID" value="EDR02874.1"/>
    <property type="molecule type" value="Genomic_DNA"/>
</dbReference>